<dbReference type="InterPro" id="IPR005532">
    <property type="entry name" value="SUMF_dom"/>
</dbReference>
<accession>A0ABW0TIT8</accession>
<dbReference type="RefSeq" id="WP_381433900.1">
    <property type="nucleotide sequence ID" value="NZ_JBHSNO010000005.1"/>
</dbReference>
<name>A0ABW0TIT8_9BACL</name>
<dbReference type="Proteomes" id="UP001596109">
    <property type="component" value="Unassembled WGS sequence"/>
</dbReference>
<dbReference type="Gene3D" id="3.90.1580.10">
    <property type="entry name" value="paralog of FGE (formylglycine-generating enzyme)"/>
    <property type="match status" value="1"/>
</dbReference>
<keyword evidence="3" id="KW-1185">Reference proteome</keyword>
<evidence type="ECO:0000313" key="2">
    <source>
        <dbReference type="EMBL" id="MFC5589354.1"/>
    </source>
</evidence>
<proteinExistence type="predicted"/>
<dbReference type="SUPFAM" id="SSF56436">
    <property type="entry name" value="C-type lectin-like"/>
    <property type="match status" value="1"/>
</dbReference>
<protein>
    <submittedName>
        <fullName evidence="2">Formylglycine-generating enzyme family protein</fullName>
    </submittedName>
</protein>
<evidence type="ECO:0000313" key="3">
    <source>
        <dbReference type="Proteomes" id="UP001596109"/>
    </source>
</evidence>
<dbReference type="InterPro" id="IPR016187">
    <property type="entry name" value="CTDL_fold"/>
</dbReference>
<dbReference type="InterPro" id="IPR042095">
    <property type="entry name" value="SUMF_sf"/>
</dbReference>
<dbReference type="Pfam" id="PF03781">
    <property type="entry name" value="FGE-sulfatase"/>
    <property type="match status" value="1"/>
</dbReference>
<dbReference type="EMBL" id="JBHSNO010000005">
    <property type="protein sequence ID" value="MFC5589354.1"/>
    <property type="molecule type" value="Genomic_DNA"/>
</dbReference>
<evidence type="ECO:0000259" key="1">
    <source>
        <dbReference type="Pfam" id="PF03781"/>
    </source>
</evidence>
<comment type="caution">
    <text evidence="2">The sequence shown here is derived from an EMBL/GenBank/DDBJ whole genome shotgun (WGS) entry which is preliminary data.</text>
</comment>
<sequence>MVKQCCPPRKTEANVTRELGEVSTSIDVVNGPLRHMEQMVRLEGGEFLMGTDDQEGFKEDGEGPVRNVRLKPFLIDKYAVSNAQFKEFIDATGYRTDAEKYGWSFVFHLLVSEQIKLQNQQVVQQTPWWLQVHGASWKHPEGPGSSIDERLDHPVVHVSWNDAQAYCQWSGRRLPTEAEWEYAARGGLVQKKYPWGNKLTYKGKHNCNTWQGVFPTTNTAKDGFVGTAPVHYYSPNDYGLYNVVGNVWEWCADWFSPRHPDEEIIVNPQGPATGQEKVIKGGSYLCHKSYCNRYRVAARSRNTADSSTGHMGFRCAANIIPESLENTKL</sequence>
<dbReference type="InterPro" id="IPR051043">
    <property type="entry name" value="Sulfatase_Mod_Factor_Kinase"/>
</dbReference>
<gene>
    <name evidence="2" type="ORF">ACFPRA_10675</name>
</gene>
<reference evidence="3" key="1">
    <citation type="journal article" date="2019" name="Int. J. Syst. Evol. Microbiol.">
        <title>The Global Catalogue of Microorganisms (GCM) 10K type strain sequencing project: providing services to taxonomists for standard genome sequencing and annotation.</title>
        <authorList>
            <consortium name="The Broad Institute Genomics Platform"/>
            <consortium name="The Broad Institute Genome Sequencing Center for Infectious Disease"/>
            <person name="Wu L."/>
            <person name="Ma J."/>
        </authorList>
    </citation>
    <scope>NUCLEOTIDE SEQUENCE [LARGE SCALE GENOMIC DNA]</scope>
    <source>
        <strain evidence="3">CGMCC 4.1434</strain>
    </source>
</reference>
<organism evidence="2 3">
    <name type="scientific">Sporosarcina soli</name>
    <dbReference type="NCBI Taxonomy" id="334736"/>
    <lineage>
        <taxon>Bacteria</taxon>
        <taxon>Bacillati</taxon>
        <taxon>Bacillota</taxon>
        <taxon>Bacilli</taxon>
        <taxon>Bacillales</taxon>
        <taxon>Caryophanaceae</taxon>
        <taxon>Sporosarcina</taxon>
    </lineage>
</organism>
<dbReference type="PANTHER" id="PTHR23150">
    <property type="entry name" value="SULFATASE MODIFYING FACTOR 1, 2"/>
    <property type="match status" value="1"/>
</dbReference>
<dbReference type="PANTHER" id="PTHR23150:SF19">
    <property type="entry name" value="FORMYLGLYCINE-GENERATING ENZYME"/>
    <property type="match status" value="1"/>
</dbReference>
<feature type="domain" description="Sulfatase-modifying factor enzyme-like" evidence="1">
    <location>
        <begin position="37"/>
        <end position="316"/>
    </location>
</feature>